<gene>
    <name evidence="2" type="ORF">FisN_24Lu154</name>
</gene>
<protein>
    <recommendedName>
        <fullName evidence="1">Ubiquitin-like domain-containing protein</fullName>
    </recommendedName>
</protein>
<sequence length="100" mass="11285">MDPPLFIRVKRKNQTFCFLCNASDTVLSLKQKIKNAVAQHSQDANVQLQLIHPDGPTVLDDEDKLVEYEIKDNSVLHVAFGIADNEFETVDVQSTDLQDN</sequence>
<proteinExistence type="predicted"/>
<dbReference type="InParanoid" id="A0A1Z5K9R3"/>
<dbReference type="PANTHER" id="PTHR47725:SF2">
    <property type="entry name" value="UBIQUITIN-LIKE DOMAIN-CONTAINING PROTEIN"/>
    <property type="match status" value="1"/>
</dbReference>
<dbReference type="InterPro" id="IPR029071">
    <property type="entry name" value="Ubiquitin-like_domsf"/>
</dbReference>
<dbReference type="SMART" id="SM00213">
    <property type="entry name" value="UBQ"/>
    <property type="match status" value="1"/>
</dbReference>
<dbReference type="EMBL" id="BDSP01000191">
    <property type="protein sequence ID" value="GAX22851.1"/>
    <property type="molecule type" value="Genomic_DNA"/>
</dbReference>
<dbReference type="Gene3D" id="3.10.20.90">
    <property type="entry name" value="Phosphatidylinositol 3-kinase Catalytic Subunit, Chain A, domain 1"/>
    <property type="match status" value="1"/>
</dbReference>
<dbReference type="PANTHER" id="PTHR47725">
    <property type="entry name" value="OS03G0364000 PROTEIN"/>
    <property type="match status" value="1"/>
</dbReference>
<name>A0A1Z5K9R3_FISSO</name>
<feature type="domain" description="Ubiquitin-like" evidence="1">
    <location>
        <begin position="5"/>
        <end position="78"/>
    </location>
</feature>
<dbReference type="SUPFAM" id="SSF54236">
    <property type="entry name" value="Ubiquitin-like"/>
    <property type="match status" value="1"/>
</dbReference>
<dbReference type="Pfam" id="PF00240">
    <property type="entry name" value="ubiquitin"/>
    <property type="match status" value="1"/>
</dbReference>
<keyword evidence="3" id="KW-1185">Reference proteome</keyword>
<dbReference type="AlphaFoldDB" id="A0A1Z5K9R3"/>
<dbReference type="OrthoDB" id="428577at2759"/>
<accession>A0A1Z5K9R3</accession>
<evidence type="ECO:0000259" key="1">
    <source>
        <dbReference type="PROSITE" id="PS50053"/>
    </source>
</evidence>
<organism evidence="2 3">
    <name type="scientific">Fistulifera solaris</name>
    <name type="common">Oleaginous diatom</name>
    <dbReference type="NCBI Taxonomy" id="1519565"/>
    <lineage>
        <taxon>Eukaryota</taxon>
        <taxon>Sar</taxon>
        <taxon>Stramenopiles</taxon>
        <taxon>Ochrophyta</taxon>
        <taxon>Bacillariophyta</taxon>
        <taxon>Bacillariophyceae</taxon>
        <taxon>Bacillariophycidae</taxon>
        <taxon>Naviculales</taxon>
        <taxon>Naviculaceae</taxon>
        <taxon>Fistulifera</taxon>
    </lineage>
</organism>
<dbReference type="CDD" id="cd17039">
    <property type="entry name" value="Ubl_ubiquitin_like"/>
    <property type="match status" value="1"/>
</dbReference>
<evidence type="ECO:0000313" key="2">
    <source>
        <dbReference type="EMBL" id="GAX22851.1"/>
    </source>
</evidence>
<comment type="caution">
    <text evidence="2">The sequence shown here is derived from an EMBL/GenBank/DDBJ whole genome shotgun (WGS) entry which is preliminary data.</text>
</comment>
<reference evidence="2 3" key="1">
    <citation type="journal article" date="2015" name="Plant Cell">
        <title>Oil accumulation by the oleaginous diatom Fistulifera solaris as revealed by the genome and transcriptome.</title>
        <authorList>
            <person name="Tanaka T."/>
            <person name="Maeda Y."/>
            <person name="Veluchamy A."/>
            <person name="Tanaka M."/>
            <person name="Abida H."/>
            <person name="Marechal E."/>
            <person name="Bowler C."/>
            <person name="Muto M."/>
            <person name="Sunaga Y."/>
            <person name="Tanaka M."/>
            <person name="Yoshino T."/>
            <person name="Taniguchi T."/>
            <person name="Fukuda Y."/>
            <person name="Nemoto M."/>
            <person name="Matsumoto M."/>
            <person name="Wong P.S."/>
            <person name="Aburatani S."/>
            <person name="Fujibuchi W."/>
        </authorList>
    </citation>
    <scope>NUCLEOTIDE SEQUENCE [LARGE SCALE GENOMIC DNA]</scope>
    <source>
        <strain evidence="2 3">JPCC DA0580</strain>
    </source>
</reference>
<dbReference type="Proteomes" id="UP000198406">
    <property type="component" value="Unassembled WGS sequence"/>
</dbReference>
<dbReference type="InterPro" id="IPR000626">
    <property type="entry name" value="Ubiquitin-like_dom"/>
</dbReference>
<dbReference type="PROSITE" id="PS50053">
    <property type="entry name" value="UBIQUITIN_2"/>
    <property type="match status" value="1"/>
</dbReference>
<evidence type="ECO:0000313" key="3">
    <source>
        <dbReference type="Proteomes" id="UP000198406"/>
    </source>
</evidence>